<feature type="chain" id="PRO_5005518051" evidence="1">
    <location>
        <begin position="17"/>
        <end position="92"/>
    </location>
</feature>
<feature type="signal peptide" evidence="1">
    <location>
        <begin position="1"/>
        <end position="16"/>
    </location>
</feature>
<dbReference type="PROSITE" id="PS50279">
    <property type="entry name" value="BPTI_KUNITZ_2"/>
    <property type="match status" value="1"/>
</dbReference>
<evidence type="ECO:0000256" key="1">
    <source>
        <dbReference type="SAM" id="SignalP"/>
    </source>
</evidence>
<evidence type="ECO:0000259" key="2">
    <source>
        <dbReference type="PROSITE" id="PS50279"/>
    </source>
</evidence>
<sequence length="92" mass="10245">MKLLLIAVVFSIHTTGFLTTAKVKCDPLYDGGYGGPGGANVQQGWSFNSQTNHCQIVMFKSSCPPRRNCFPTKDECEEHCDPLVLEWLKQIP</sequence>
<evidence type="ECO:0000313" key="3">
    <source>
        <dbReference type="EMBL" id="JAA71318.1"/>
    </source>
</evidence>
<reference evidence="3" key="1">
    <citation type="submission" date="2012-12" db="EMBL/GenBank/DDBJ databases">
        <title>Identification and characterization of a phenylalanine ammonia-lyase gene family in Isatis indigotica Fort.</title>
        <authorList>
            <person name="Liu Q."/>
            <person name="Chen J."/>
            <person name="Zhou X."/>
            <person name="Di P."/>
            <person name="Xiao Y."/>
            <person name="Xuan H."/>
            <person name="Zhang L."/>
            <person name="Chen W."/>
        </authorList>
    </citation>
    <scope>NUCLEOTIDE SEQUENCE</scope>
    <source>
        <tissue evidence="3">Salivary gland</tissue>
    </source>
</reference>
<name>A0A0K8RKA2_IXORI</name>
<dbReference type="GO" id="GO:0004867">
    <property type="term" value="F:serine-type endopeptidase inhibitor activity"/>
    <property type="evidence" value="ECO:0007669"/>
    <property type="project" value="InterPro"/>
</dbReference>
<organism evidence="3">
    <name type="scientific">Ixodes ricinus</name>
    <name type="common">Common tick</name>
    <name type="synonym">Acarus ricinus</name>
    <dbReference type="NCBI Taxonomy" id="34613"/>
    <lineage>
        <taxon>Eukaryota</taxon>
        <taxon>Metazoa</taxon>
        <taxon>Ecdysozoa</taxon>
        <taxon>Arthropoda</taxon>
        <taxon>Chelicerata</taxon>
        <taxon>Arachnida</taxon>
        <taxon>Acari</taxon>
        <taxon>Parasitiformes</taxon>
        <taxon>Ixodida</taxon>
        <taxon>Ixodoidea</taxon>
        <taxon>Ixodidae</taxon>
        <taxon>Ixodinae</taxon>
        <taxon>Ixodes</taxon>
    </lineage>
</organism>
<dbReference type="SUPFAM" id="SSF57362">
    <property type="entry name" value="BPTI-like"/>
    <property type="match status" value="1"/>
</dbReference>
<dbReference type="InterPro" id="IPR002223">
    <property type="entry name" value="Kunitz_BPTI"/>
</dbReference>
<dbReference type="Gene3D" id="4.10.410.10">
    <property type="entry name" value="Pancreatic trypsin inhibitor Kunitz domain"/>
    <property type="match status" value="1"/>
</dbReference>
<keyword evidence="1" id="KW-0732">Signal</keyword>
<dbReference type="InterPro" id="IPR036880">
    <property type="entry name" value="Kunitz_BPTI_sf"/>
</dbReference>
<feature type="domain" description="BPTI/Kunitz inhibitor" evidence="2">
    <location>
        <begin position="25"/>
        <end position="80"/>
    </location>
</feature>
<dbReference type="Pfam" id="PF00014">
    <property type="entry name" value="Kunitz_BPTI"/>
    <property type="match status" value="1"/>
</dbReference>
<accession>A0A0K8RKA2</accession>
<protein>
    <submittedName>
        <fullName evidence="3">Putative salivary kunitz domain protein</fullName>
    </submittedName>
</protein>
<proteinExistence type="evidence at transcript level"/>
<dbReference type="AlphaFoldDB" id="A0A0K8RKA2"/>
<dbReference type="EMBL" id="GADI01002490">
    <property type="protein sequence ID" value="JAA71318.1"/>
    <property type="molecule type" value="mRNA"/>
</dbReference>